<dbReference type="PANTHER" id="PTHR43280">
    <property type="entry name" value="ARAC-FAMILY TRANSCRIPTIONAL REGULATOR"/>
    <property type="match status" value="1"/>
</dbReference>
<dbReference type="InterPro" id="IPR018060">
    <property type="entry name" value="HTH_AraC"/>
</dbReference>
<dbReference type="SUPFAM" id="SSF51182">
    <property type="entry name" value="RmlC-like cupins"/>
    <property type="match status" value="1"/>
</dbReference>
<keyword evidence="6" id="KW-1185">Reference proteome</keyword>
<dbReference type="Pfam" id="PF12833">
    <property type="entry name" value="HTH_18"/>
    <property type="match status" value="1"/>
</dbReference>
<dbReference type="InterPro" id="IPR013096">
    <property type="entry name" value="Cupin_2"/>
</dbReference>
<evidence type="ECO:0000313" key="5">
    <source>
        <dbReference type="EMBL" id="MFC4723246.1"/>
    </source>
</evidence>
<evidence type="ECO:0000256" key="2">
    <source>
        <dbReference type="ARBA" id="ARBA00023125"/>
    </source>
</evidence>
<keyword evidence="2" id="KW-0238">DNA-binding</keyword>
<evidence type="ECO:0000256" key="1">
    <source>
        <dbReference type="ARBA" id="ARBA00023015"/>
    </source>
</evidence>
<dbReference type="SMART" id="SM00342">
    <property type="entry name" value="HTH_ARAC"/>
    <property type="match status" value="1"/>
</dbReference>
<dbReference type="InterPro" id="IPR014710">
    <property type="entry name" value="RmlC-like_jellyroll"/>
</dbReference>
<dbReference type="EMBL" id="JBHSGP010000014">
    <property type="protein sequence ID" value="MFC4723246.1"/>
    <property type="molecule type" value="Genomic_DNA"/>
</dbReference>
<reference evidence="6" key="1">
    <citation type="journal article" date="2019" name="Int. J. Syst. Evol. Microbiol.">
        <title>The Global Catalogue of Microorganisms (GCM) 10K type strain sequencing project: providing services to taxonomists for standard genome sequencing and annotation.</title>
        <authorList>
            <consortium name="The Broad Institute Genomics Platform"/>
            <consortium name="The Broad Institute Genome Sequencing Center for Infectious Disease"/>
            <person name="Wu L."/>
            <person name="Ma J."/>
        </authorList>
    </citation>
    <scope>NUCLEOTIDE SEQUENCE [LARGE SCALE GENOMIC DNA]</scope>
    <source>
        <strain evidence="6">CCUG 63682</strain>
    </source>
</reference>
<dbReference type="Gene3D" id="1.10.10.60">
    <property type="entry name" value="Homeodomain-like"/>
    <property type="match status" value="2"/>
</dbReference>
<protein>
    <submittedName>
        <fullName evidence="5">AraC family transcriptional regulator</fullName>
    </submittedName>
</protein>
<proteinExistence type="predicted"/>
<keyword evidence="3" id="KW-0804">Transcription</keyword>
<dbReference type="PROSITE" id="PS01124">
    <property type="entry name" value="HTH_ARAC_FAMILY_2"/>
    <property type="match status" value="1"/>
</dbReference>
<dbReference type="Proteomes" id="UP001595953">
    <property type="component" value="Unassembled WGS sequence"/>
</dbReference>
<dbReference type="RefSeq" id="WP_387964460.1">
    <property type="nucleotide sequence ID" value="NZ_JBHSGP010000014.1"/>
</dbReference>
<evidence type="ECO:0000256" key="3">
    <source>
        <dbReference type="ARBA" id="ARBA00023163"/>
    </source>
</evidence>
<dbReference type="InterPro" id="IPR009057">
    <property type="entry name" value="Homeodomain-like_sf"/>
</dbReference>
<organism evidence="5 6">
    <name type="scientific">Geojedonia litorea</name>
    <dbReference type="NCBI Taxonomy" id="1268269"/>
    <lineage>
        <taxon>Bacteria</taxon>
        <taxon>Pseudomonadati</taxon>
        <taxon>Bacteroidota</taxon>
        <taxon>Flavobacteriia</taxon>
        <taxon>Flavobacteriales</taxon>
        <taxon>Flavobacteriaceae</taxon>
        <taxon>Geojedonia</taxon>
    </lineage>
</organism>
<accession>A0ABV9N5Z0</accession>
<feature type="domain" description="HTH araC/xylS-type" evidence="4">
    <location>
        <begin position="180"/>
        <end position="279"/>
    </location>
</feature>
<evidence type="ECO:0000259" key="4">
    <source>
        <dbReference type="PROSITE" id="PS01124"/>
    </source>
</evidence>
<comment type="caution">
    <text evidence="5">The sequence shown here is derived from an EMBL/GenBank/DDBJ whole genome shotgun (WGS) entry which is preliminary data.</text>
</comment>
<dbReference type="SUPFAM" id="SSF46689">
    <property type="entry name" value="Homeodomain-like"/>
    <property type="match status" value="2"/>
</dbReference>
<evidence type="ECO:0000313" key="6">
    <source>
        <dbReference type="Proteomes" id="UP001595953"/>
    </source>
</evidence>
<gene>
    <name evidence="5" type="ORF">ACFO5O_12995</name>
</gene>
<dbReference type="Gene3D" id="2.60.120.10">
    <property type="entry name" value="Jelly Rolls"/>
    <property type="match status" value="1"/>
</dbReference>
<dbReference type="InterPro" id="IPR011051">
    <property type="entry name" value="RmlC_Cupin_sf"/>
</dbReference>
<dbReference type="Pfam" id="PF07883">
    <property type="entry name" value="Cupin_2"/>
    <property type="match status" value="1"/>
</dbReference>
<name>A0ABV9N5Z0_9FLAO</name>
<sequence length="281" mass="32838">MRVLPFKIPKPELDALVFQVDYDMVFYDQLHQHEEIQLSLIVEGEGTLIVGDTINDYSKGDILVIGSNLPHVFKSDLKANVHSHMLTLFFTKNSFGKHFFELEELHELQPFFRRATNGFKVTSHRKRLHELFFQLQNATKLSRFIILLDLLKLASSASYKSLSSFIYDKKYTDIEGKRMREVFEFTMSHFNEDVSLESVSNVASMTKNAFCKYFKKRTNKTYFTFLNELRIENACKLLVSEKDLSIGDIAEQCGFNNISNFNRQFKYIKCLTPNQFRKLKS</sequence>
<dbReference type="PANTHER" id="PTHR43280:SF27">
    <property type="entry name" value="TRANSCRIPTIONAL REGULATOR MTLR"/>
    <property type="match status" value="1"/>
</dbReference>
<keyword evidence="1" id="KW-0805">Transcription regulation</keyword>